<gene>
    <name evidence="1" type="ORF">KQP761_LOCUS16090</name>
</gene>
<comment type="caution">
    <text evidence="1">The sequence shown here is derived from an EMBL/GenBank/DDBJ whole genome shotgun (WGS) entry which is preliminary data.</text>
</comment>
<proteinExistence type="predicted"/>
<dbReference type="Proteomes" id="UP000663834">
    <property type="component" value="Unassembled WGS sequence"/>
</dbReference>
<reference evidence="1" key="1">
    <citation type="submission" date="2021-02" db="EMBL/GenBank/DDBJ databases">
        <authorList>
            <person name="Nowell W R."/>
        </authorList>
    </citation>
    <scope>NUCLEOTIDE SEQUENCE</scope>
</reference>
<dbReference type="EMBL" id="CAJNOW010008042">
    <property type="protein sequence ID" value="CAF1527796.1"/>
    <property type="molecule type" value="Genomic_DNA"/>
</dbReference>
<sequence length="320" mass="34539">MTTHASHFNGGAITWQPIDPYSNSSSIGITITQTYSWTYPEVNCTTNVPISSGKNDVNLTCIANCSTDGGYSNAVIDIITDCTSYSTTLSTVSSQRSVNVTLNAGAYFFLAYQDKAWRKLYATSTSNLQWSIVTLIDLRVRSDGMINTPPVANVLSPQYVIFNTTTLINIPVSDANVEDYMSTSSIVAMSSVSVQLLICVESTPNCTRPPSIVPLTDCLVLQTSVSTNYTVYIMNLCNSSATITEVIISKSISGMIVSSLTNSTTNTSLSYITLTWTPQASQTGTQELCLYAYNSLLVRSTQYCVTFTVATSSSSCLVTT</sequence>
<evidence type="ECO:0000313" key="2">
    <source>
        <dbReference type="Proteomes" id="UP000663834"/>
    </source>
</evidence>
<evidence type="ECO:0000313" key="1">
    <source>
        <dbReference type="EMBL" id="CAF1527796.1"/>
    </source>
</evidence>
<dbReference type="AlphaFoldDB" id="A0A815UUY1"/>
<organism evidence="1 2">
    <name type="scientific">Rotaria magnacalcarata</name>
    <dbReference type="NCBI Taxonomy" id="392030"/>
    <lineage>
        <taxon>Eukaryota</taxon>
        <taxon>Metazoa</taxon>
        <taxon>Spiralia</taxon>
        <taxon>Gnathifera</taxon>
        <taxon>Rotifera</taxon>
        <taxon>Eurotatoria</taxon>
        <taxon>Bdelloidea</taxon>
        <taxon>Philodinida</taxon>
        <taxon>Philodinidae</taxon>
        <taxon>Rotaria</taxon>
    </lineage>
</organism>
<protein>
    <submittedName>
        <fullName evidence="1">Uncharacterized protein</fullName>
    </submittedName>
</protein>
<dbReference type="OrthoDB" id="10061978at2759"/>
<name>A0A815UUY1_9BILA</name>
<accession>A0A815UUY1</accession>